<sequence>MFDEVAVAVCGDKAAVVVCAEDDAICAISIDGAICDEDGPACDKEDSACNEEDASIVDNGLVASNDFRAFSMRCCRVAVLMPYLSAALRIDKVFDNTSRIASSMLSSLIFFYQFWVLGGGAKLAVDECQYQFRNSRWNCSSFPEKNSTFGAVISIKSREAAYLSAISAASVAFSVTRACSKGELPQCSCDNRIRQKKSHKWKWGGCSEDIKYGERFSREFLDVREDPNTAMGLMNLHNNEAGRRAVRSRMQRTCKCHGVSGSCSMQICWRRLPPFRQVAEGLLQRYEGASHVKFVERRRKKLRAISPDLKKPNKTDLVYLDESPDYCEKNDTLNVLGTRGRVCNRTSQGIDGCRLLCCGRGYQTRVREVEEKCKCNFVWCCNVVCEICRYRKEEHVCN</sequence>
<comment type="function">
    <text evidence="9">Ligand for members of the frizzled family of seven transmembrane receptors.</text>
</comment>
<dbReference type="InterPro" id="IPR009143">
    <property type="entry name" value="Wnt6"/>
</dbReference>
<keyword evidence="4" id="KW-0964">Secreted</keyword>
<keyword evidence="11" id="KW-1185">Reference proteome</keyword>
<dbReference type="GO" id="GO:0060560">
    <property type="term" value="P:developmental growth involved in morphogenesis"/>
    <property type="evidence" value="ECO:0007669"/>
    <property type="project" value="UniProtKB-ARBA"/>
</dbReference>
<dbReference type="InterPro" id="IPR005817">
    <property type="entry name" value="Wnt"/>
</dbReference>
<dbReference type="InterPro" id="IPR018161">
    <property type="entry name" value="Wnt_CS"/>
</dbReference>
<accession>A0ABD2P3R0</accession>
<evidence type="ECO:0000256" key="6">
    <source>
        <dbReference type="ARBA" id="ARBA00022687"/>
    </source>
</evidence>
<dbReference type="FunFam" id="3.30.2460.20:FF:000001">
    <property type="entry name" value="Wnt homolog"/>
    <property type="match status" value="1"/>
</dbReference>
<dbReference type="GO" id="GO:0007517">
    <property type="term" value="P:muscle organ development"/>
    <property type="evidence" value="ECO:0007669"/>
    <property type="project" value="UniProtKB-ARBA"/>
</dbReference>
<evidence type="ECO:0000313" key="10">
    <source>
        <dbReference type="EMBL" id="KAL3285610.1"/>
    </source>
</evidence>
<dbReference type="PRINTS" id="PR01349">
    <property type="entry name" value="WNTPROTEIN"/>
</dbReference>
<keyword evidence="5" id="KW-0272">Extracellular matrix</keyword>
<evidence type="ECO:0000256" key="9">
    <source>
        <dbReference type="RuleBase" id="RU003500"/>
    </source>
</evidence>
<organism evidence="10 11">
    <name type="scientific">Cryptolaemus montrouzieri</name>
    <dbReference type="NCBI Taxonomy" id="559131"/>
    <lineage>
        <taxon>Eukaryota</taxon>
        <taxon>Metazoa</taxon>
        <taxon>Ecdysozoa</taxon>
        <taxon>Arthropoda</taxon>
        <taxon>Hexapoda</taxon>
        <taxon>Insecta</taxon>
        <taxon>Pterygota</taxon>
        <taxon>Neoptera</taxon>
        <taxon>Endopterygota</taxon>
        <taxon>Coleoptera</taxon>
        <taxon>Polyphaga</taxon>
        <taxon>Cucujiformia</taxon>
        <taxon>Coccinelloidea</taxon>
        <taxon>Coccinellidae</taxon>
        <taxon>Scymninae</taxon>
        <taxon>Scymnini</taxon>
        <taxon>Cryptolaemus</taxon>
    </lineage>
</organism>
<evidence type="ECO:0000256" key="7">
    <source>
        <dbReference type="ARBA" id="ARBA00023157"/>
    </source>
</evidence>
<evidence type="ECO:0000313" key="11">
    <source>
        <dbReference type="Proteomes" id="UP001516400"/>
    </source>
</evidence>
<keyword evidence="7" id="KW-1015">Disulfide bond</keyword>
<keyword evidence="6 9" id="KW-0879">Wnt signaling pathway</keyword>
<keyword evidence="3 9" id="KW-0217">Developmental protein</keyword>
<evidence type="ECO:0000256" key="4">
    <source>
        <dbReference type="ARBA" id="ARBA00022525"/>
    </source>
</evidence>
<evidence type="ECO:0000256" key="1">
    <source>
        <dbReference type="ARBA" id="ARBA00004498"/>
    </source>
</evidence>
<dbReference type="EMBL" id="JABFTP020000185">
    <property type="protein sequence ID" value="KAL3285610.1"/>
    <property type="molecule type" value="Genomic_DNA"/>
</dbReference>
<protein>
    <recommendedName>
        <fullName evidence="9">Protein Wnt</fullName>
    </recommendedName>
</protein>
<dbReference type="GO" id="GO:0048699">
    <property type="term" value="P:generation of neurons"/>
    <property type="evidence" value="ECO:0007669"/>
    <property type="project" value="UniProtKB-ARBA"/>
</dbReference>
<gene>
    <name evidence="10" type="ORF">HHI36_000139</name>
</gene>
<dbReference type="Pfam" id="PF00110">
    <property type="entry name" value="wnt"/>
    <property type="match status" value="1"/>
</dbReference>
<dbReference type="GO" id="GO:0000902">
    <property type="term" value="P:cell morphogenesis"/>
    <property type="evidence" value="ECO:0007669"/>
    <property type="project" value="UniProtKB-ARBA"/>
</dbReference>
<dbReference type="GO" id="GO:0005102">
    <property type="term" value="F:signaling receptor binding"/>
    <property type="evidence" value="ECO:0007669"/>
    <property type="project" value="UniProtKB-ARBA"/>
</dbReference>
<evidence type="ECO:0000256" key="2">
    <source>
        <dbReference type="ARBA" id="ARBA00005683"/>
    </source>
</evidence>
<dbReference type="CDD" id="cd19338">
    <property type="entry name" value="Wnt_Wnt6"/>
    <property type="match status" value="1"/>
</dbReference>
<proteinExistence type="inferred from homology"/>
<evidence type="ECO:0000256" key="5">
    <source>
        <dbReference type="ARBA" id="ARBA00022530"/>
    </source>
</evidence>
<evidence type="ECO:0000256" key="8">
    <source>
        <dbReference type="ARBA" id="ARBA00023288"/>
    </source>
</evidence>
<dbReference type="Proteomes" id="UP001516400">
    <property type="component" value="Unassembled WGS sequence"/>
</dbReference>
<dbReference type="PANTHER" id="PTHR12027:SF99">
    <property type="entry name" value="PROTEIN WNT"/>
    <property type="match status" value="1"/>
</dbReference>
<dbReference type="AlphaFoldDB" id="A0ABD2P3R0"/>
<comment type="similarity">
    <text evidence="2 9">Belongs to the Wnt family.</text>
</comment>
<comment type="caution">
    <text evidence="10">The sequence shown here is derived from an EMBL/GenBank/DDBJ whole genome shotgun (WGS) entry which is preliminary data.</text>
</comment>
<dbReference type="SMART" id="SM00097">
    <property type="entry name" value="WNT1"/>
    <property type="match status" value="1"/>
</dbReference>
<reference evidence="10 11" key="1">
    <citation type="journal article" date="2021" name="BMC Biol.">
        <title>Horizontally acquired antibacterial genes associated with adaptive radiation of ladybird beetles.</title>
        <authorList>
            <person name="Li H.S."/>
            <person name="Tang X.F."/>
            <person name="Huang Y.H."/>
            <person name="Xu Z.Y."/>
            <person name="Chen M.L."/>
            <person name="Du X.Y."/>
            <person name="Qiu B.Y."/>
            <person name="Chen P.T."/>
            <person name="Zhang W."/>
            <person name="Slipinski A."/>
            <person name="Escalona H.E."/>
            <person name="Waterhouse R.M."/>
            <person name="Zwick A."/>
            <person name="Pang H."/>
        </authorList>
    </citation>
    <scope>NUCLEOTIDE SEQUENCE [LARGE SCALE GENOMIC DNA]</scope>
    <source>
        <strain evidence="10">SYSU2018</strain>
    </source>
</reference>
<evidence type="ECO:0000256" key="3">
    <source>
        <dbReference type="ARBA" id="ARBA00022473"/>
    </source>
</evidence>
<dbReference type="PANTHER" id="PTHR12027">
    <property type="entry name" value="WNT RELATED"/>
    <property type="match status" value="1"/>
</dbReference>
<dbReference type="PROSITE" id="PS00246">
    <property type="entry name" value="WNT1"/>
    <property type="match status" value="1"/>
</dbReference>
<comment type="subcellular location">
    <subcellularLocation>
        <location evidence="1 9">Secreted</location>
        <location evidence="1 9">Extracellular space</location>
        <location evidence="1 9">Extracellular matrix</location>
    </subcellularLocation>
</comment>
<dbReference type="InterPro" id="IPR043158">
    <property type="entry name" value="Wnt_C"/>
</dbReference>
<keyword evidence="8" id="KW-0449">Lipoprotein</keyword>
<dbReference type="Gene3D" id="3.30.2460.20">
    <property type="match status" value="1"/>
</dbReference>
<dbReference type="GO" id="GO:0016055">
    <property type="term" value="P:Wnt signaling pathway"/>
    <property type="evidence" value="ECO:0007669"/>
    <property type="project" value="UniProtKB-KW"/>
</dbReference>
<name>A0ABD2P3R0_9CUCU</name>